<dbReference type="PANTHER" id="PTHR43285">
    <property type="entry name" value="ANTHRANILATE PHOSPHORIBOSYLTRANSFERASE"/>
    <property type="match status" value="1"/>
</dbReference>
<feature type="binding site" evidence="10">
    <location>
        <position position="277"/>
    </location>
    <ligand>
        <name>5-phospho-alpha-D-ribose 1-diphosphate</name>
        <dbReference type="ChEBI" id="CHEBI:58017"/>
    </ligand>
</feature>
<keyword evidence="2 10" id="KW-0028">Amino-acid biosynthesis</keyword>
<accession>A0A1Y5ML59</accession>
<dbReference type="GO" id="GO:0005829">
    <property type="term" value="C:cytosol"/>
    <property type="evidence" value="ECO:0007669"/>
    <property type="project" value="TreeGrafter"/>
</dbReference>
<dbReference type="InterPro" id="IPR005940">
    <property type="entry name" value="Anthranilate_Pribosyl_Tfrase"/>
</dbReference>
<dbReference type="CDD" id="cd01743">
    <property type="entry name" value="GATase1_Anthranilate_Synthase"/>
    <property type="match status" value="1"/>
</dbReference>
<keyword evidence="7 10" id="KW-0057">Aromatic amino acid biosynthesis</keyword>
<comment type="subunit">
    <text evidence="10">Homodimer.</text>
</comment>
<evidence type="ECO:0000256" key="10">
    <source>
        <dbReference type="HAMAP-Rule" id="MF_00211"/>
    </source>
</evidence>
<dbReference type="RefSeq" id="WP_087582722.1">
    <property type="nucleotide sequence ID" value="NZ_NDYN01000001.1"/>
</dbReference>
<dbReference type="GO" id="GO:0000162">
    <property type="term" value="P:L-tryptophan biosynthetic process"/>
    <property type="evidence" value="ECO:0007669"/>
    <property type="project" value="UniProtKB-UniRule"/>
</dbReference>
<dbReference type="NCBIfam" id="TIGR00566">
    <property type="entry name" value="trpG_papA"/>
    <property type="match status" value="1"/>
</dbReference>
<evidence type="ECO:0000259" key="11">
    <source>
        <dbReference type="Pfam" id="PF00117"/>
    </source>
</evidence>
<dbReference type="EMBL" id="NDYN01000001">
    <property type="protein sequence ID" value="OUT09318.1"/>
    <property type="molecule type" value="Genomic_DNA"/>
</dbReference>
<dbReference type="PRINTS" id="PR00099">
    <property type="entry name" value="CPSGATASE"/>
</dbReference>
<feature type="binding site" evidence="10">
    <location>
        <position position="424"/>
    </location>
    <ligand>
        <name>Mg(2+)</name>
        <dbReference type="ChEBI" id="CHEBI:18420"/>
        <label>1</label>
    </ligand>
</feature>
<dbReference type="InterPro" id="IPR029062">
    <property type="entry name" value="Class_I_gatase-like"/>
</dbReference>
<dbReference type="InterPro" id="IPR000312">
    <property type="entry name" value="Glycosyl_Trfase_fam3"/>
</dbReference>
<evidence type="ECO:0000256" key="5">
    <source>
        <dbReference type="ARBA" id="ARBA00022822"/>
    </source>
</evidence>
<feature type="domain" description="Glycosyl transferase family 3" evidence="12">
    <location>
        <begin position="270"/>
        <end position="523"/>
    </location>
</feature>
<evidence type="ECO:0000256" key="2">
    <source>
        <dbReference type="ARBA" id="ARBA00022605"/>
    </source>
</evidence>
<comment type="caution">
    <text evidence="10">Lacks conserved residue(s) required for the propagation of feature annotation.</text>
</comment>
<dbReference type="NCBIfam" id="TIGR01245">
    <property type="entry name" value="trpD"/>
    <property type="match status" value="1"/>
</dbReference>
<dbReference type="InterPro" id="IPR035902">
    <property type="entry name" value="Nuc_phospho_transferase"/>
</dbReference>
<dbReference type="GO" id="GO:0000287">
    <property type="term" value="F:magnesium ion binding"/>
    <property type="evidence" value="ECO:0007669"/>
    <property type="project" value="UniProtKB-UniRule"/>
</dbReference>
<comment type="cofactor">
    <cofactor evidence="10">
        <name>Mg(2+)</name>
        <dbReference type="ChEBI" id="CHEBI:18420"/>
    </cofactor>
    <text evidence="10">Binds 2 magnesium ions per monomer.</text>
</comment>
<feature type="domain" description="Glutamine amidotransferase" evidence="11">
    <location>
        <begin position="3"/>
        <end position="184"/>
    </location>
</feature>
<dbReference type="SUPFAM" id="SSF52317">
    <property type="entry name" value="Class I glutamine amidotransferase-like"/>
    <property type="match status" value="1"/>
</dbReference>
<dbReference type="PRINTS" id="PR00097">
    <property type="entry name" value="ANTSNTHASEII"/>
</dbReference>
<dbReference type="HAMAP" id="MF_00211">
    <property type="entry name" value="TrpD"/>
    <property type="match status" value="1"/>
</dbReference>
<evidence type="ECO:0000256" key="8">
    <source>
        <dbReference type="ARBA" id="ARBA00052328"/>
    </source>
</evidence>
<dbReference type="PANTHER" id="PTHR43285:SF2">
    <property type="entry name" value="ANTHRANILATE PHOSPHORIBOSYLTRANSFERASE"/>
    <property type="match status" value="1"/>
</dbReference>
<keyword evidence="10" id="KW-0460">Magnesium</keyword>
<comment type="similarity">
    <text evidence="10">Belongs to the anthranilate phosphoribosyltransferase family.</text>
</comment>
<comment type="catalytic activity">
    <reaction evidence="8 10">
        <text>N-(5-phospho-beta-D-ribosyl)anthranilate + diphosphate = 5-phospho-alpha-D-ribose 1-diphosphate + anthranilate</text>
        <dbReference type="Rhea" id="RHEA:11768"/>
        <dbReference type="ChEBI" id="CHEBI:16567"/>
        <dbReference type="ChEBI" id="CHEBI:18277"/>
        <dbReference type="ChEBI" id="CHEBI:33019"/>
        <dbReference type="ChEBI" id="CHEBI:58017"/>
        <dbReference type="EC" id="2.4.2.18"/>
    </reaction>
</comment>
<comment type="similarity">
    <text evidence="9">In the C-terminal section; belongs to the anthranilate phosphoribosyltransferase family.</text>
</comment>
<feature type="binding site" evidence="10">
    <location>
        <position position="424"/>
    </location>
    <ligand>
        <name>Mg(2+)</name>
        <dbReference type="ChEBI" id="CHEBI:18420"/>
        <label>2</label>
    </ligand>
</feature>
<evidence type="ECO:0000256" key="1">
    <source>
        <dbReference type="ARBA" id="ARBA00004907"/>
    </source>
</evidence>
<comment type="pathway">
    <text evidence="1 10">Amino-acid biosynthesis; L-tryptophan biosynthesis; L-tryptophan from chorismate: step 2/5.</text>
</comment>
<organism evidence="13 14">
    <name type="scientific">Campylobacter concisus</name>
    <dbReference type="NCBI Taxonomy" id="199"/>
    <lineage>
        <taxon>Bacteria</taxon>
        <taxon>Pseudomonadati</taxon>
        <taxon>Campylobacterota</taxon>
        <taxon>Epsilonproteobacteria</taxon>
        <taxon>Campylobacterales</taxon>
        <taxon>Campylobacteraceae</taxon>
        <taxon>Campylobacter</taxon>
    </lineage>
</organism>
<feature type="binding site" evidence="10">
    <location>
        <position position="308"/>
    </location>
    <ligand>
        <name>anthranilate</name>
        <dbReference type="ChEBI" id="CHEBI:16567"/>
        <label>1</label>
    </ligand>
</feature>
<feature type="binding site" evidence="10">
    <location>
        <begin position="287"/>
        <end position="290"/>
    </location>
    <ligand>
        <name>5-phospho-alpha-D-ribose 1-diphosphate</name>
        <dbReference type="ChEBI" id="CHEBI:58017"/>
    </ligand>
</feature>
<feature type="binding site" evidence="10">
    <location>
        <position position="317"/>
    </location>
    <ligand>
        <name>5-phospho-alpha-D-ribose 1-diphosphate</name>
        <dbReference type="ChEBI" id="CHEBI:58017"/>
    </ligand>
</feature>
<evidence type="ECO:0000256" key="4">
    <source>
        <dbReference type="ARBA" id="ARBA00022679"/>
    </source>
</evidence>
<feature type="binding site" evidence="10">
    <location>
        <position position="363"/>
    </location>
    <ligand>
        <name>anthranilate</name>
        <dbReference type="ChEBI" id="CHEBI:16567"/>
        <label>2</label>
    </ligand>
</feature>
<reference evidence="13 14" key="1">
    <citation type="submission" date="2017-04" db="EMBL/GenBank/DDBJ databases">
        <title>Complete genome of Campylobacter concisus ATCC 33237T and draft genomes for an additional eight well characterized C. concisus strains.</title>
        <authorList>
            <person name="Cornelius A.J."/>
            <person name="Miller W.G."/>
            <person name="Lastovica A.J."/>
            <person name="On S.L."/>
            <person name="French N.P."/>
            <person name="Vandenberg O."/>
            <person name="Biggs P.J."/>
        </authorList>
    </citation>
    <scope>NUCLEOTIDE SEQUENCE [LARGE SCALE GENOMIC DNA]</scope>
    <source>
        <strain evidence="13 14">CCUG 19995</strain>
    </source>
</reference>
<evidence type="ECO:0000259" key="12">
    <source>
        <dbReference type="Pfam" id="PF00591"/>
    </source>
</evidence>
<feature type="binding site" evidence="10">
    <location>
        <position position="423"/>
    </location>
    <ligand>
        <name>Mg(2+)</name>
        <dbReference type="ChEBI" id="CHEBI:18420"/>
        <label>2</label>
    </ligand>
</feature>
<feature type="binding site" evidence="10">
    <location>
        <begin position="305"/>
        <end position="313"/>
    </location>
    <ligand>
        <name>5-phospho-alpha-D-ribose 1-diphosphate</name>
        <dbReference type="ChEBI" id="CHEBI:58017"/>
    </ligand>
</feature>
<dbReference type="AlphaFoldDB" id="A0A1Y5ML59"/>
<feature type="binding site" evidence="10">
    <location>
        <begin position="280"/>
        <end position="281"/>
    </location>
    <ligand>
        <name>5-phospho-alpha-D-ribose 1-diphosphate</name>
        <dbReference type="ChEBI" id="CHEBI:58017"/>
    </ligand>
</feature>
<proteinExistence type="inferred from homology"/>
<dbReference type="FunFam" id="3.40.1030.10:FF:000002">
    <property type="entry name" value="Anthranilate phosphoribosyltransferase"/>
    <property type="match status" value="1"/>
</dbReference>
<dbReference type="SUPFAM" id="SSF52418">
    <property type="entry name" value="Nucleoside phosphorylase/phosphoribosyltransferase catalytic domain"/>
    <property type="match status" value="1"/>
</dbReference>
<keyword evidence="6" id="KW-0315">Glutamine amidotransferase</keyword>
<comment type="function">
    <text evidence="10">Catalyzes the transfer of the phosphoribosyl group of 5-phosphorylribose-1-pyrophosphate (PRPP) to anthranilate to yield N-(5'-phosphoribosyl)-anthranilate (PRA).</text>
</comment>
<dbReference type="InterPro" id="IPR006221">
    <property type="entry name" value="TrpG/PapA_dom"/>
</dbReference>
<keyword evidence="4 10" id="KW-0808">Transferase</keyword>
<dbReference type="PRINTS" id="PR00096">
    <property type="entry name" value="GATASE"/>
</dbReference>
<evidence type="ECO:0000313" key="13">
    <source>
        <dbReference type="EMBL" id="OUT09318.1"/>
    </source>
</evidence>
<evidence type="ECO:0000256" key="9">
    <source>
        <dbReference type="ARBA" id="ARBA00061188"/>
    </source>
</evidence>
<evidence type="ECO:0000256" key="6">
    <source>
        <dbReference type="ARBA" id="ARBA00022962"/>
    </source>
</evidence>
<dbReference type="Proteomes" id="UP000196317">
    <property type="component" value="Unassembled WGS sequence"/>
</dbReference>
<dbReference type="Gene3D" id="1.20.970.10">
    <property type="entry name" value="Transferase, Pyrimidine Nucleoside Phosphorylase, Chain C"/>
    <property type="match status" value="1"/>
</dbReference>
<dbReference type="Gene3D" id="3.40.50.880">
    <property type="match status" value="1"/>
</dbReference>
<dbReference type="FunFam" id="3.40.50.880:FF:000003">
    <property type="entry name" value="Anthranilate synthase component II"/>
    <property type="match status" value="1"/>
</dbReference>
<dbReference type="UniPathway" id="UPA00035">
    <property type="reaction ID" value="UER00041"/>
</dbReference>
<name>A0A1Y5ML59_9BACT</name>
<feature type="binding site" evidence="10">
    <location>
        <position position="285"/>
    </location>
    <ligand>
        <name>5-phospho-alpha-D-ribose 1-diphosphate</name>
        <dbReference type="ChEBI" id="CHEBI:58017"/>
    </ligand>
</feature>
<keyword evidence="5 10" id="KW-0822">Tryptophan biosynthesis</keyword>
<dbReference type="InterPro" id="IPR017926">
    <property type="entry name" value="GATASE"/>
</dbReference>
<gene>
    <name evidence="10" type="primary">trpD</name>
    <name evidence="13" type="ORF">B9N65_02935</name>
</gene>
<keyword evidence="10" id="KW-0479">Metal-binding</keyword>
<dbReference type="Gene3D" id="3.40.1030.10">
    <property type="entry name" value="Nucleoside phosphorylase/phosphoribosyltransferase catalytic domain"/>
    <property type="match status" value="1"/>
</dbReference>
<dbReference type="GO" id="GO:0004048">
    <property type="term" value="F:anthranilate phosphoribosyltransferase activity"/>
    <property type="evidence" value="ECO:0007669"/>
    <property type="project" value="UniProtKB-UniRule"/>
</dbReference>
<evidence type="ECO:0000256" key="3">
    <source>
        <dbReference type="ARBA" id="ARBA00022676"/>
    </source>
</evidence>
<evidence type="ECO:0000256" key="7">
    <source>
        <dbReference type="ARBA" id="ARBA00023141"/>
    </source>
</evidence>
<sequence length="538" mass="59663">MILLIDNYDSFVFNVEQYVKELTNEEVRCVRNDKITLEEIKKLNPSKIILSPGPKHPKDSGVCLEILQADLGVPVLGICLGHQAIGLSFGAKIKRLDDPLHGKTSFIDVKNKEPLFAGLPERFEVMRYHSLYVDELPASLSADAVSDDGVVMALSVKDKPIFGIQFHPESYFTQYGKKIVENFVNYKAKDEVKEPKIRSLKPYLIKLQENIPLDDSDFEQICEIIASKEYEIVQLSALLVLISEKSLYPKSLAALAKNILKYSQTYRDDTPMIDLCGTGGDGFKTINISTTVAFILASLGIKVAKHGNKAVSSKSGSSDVLEILGVKSEKSLAKQRENLASKNLAFFHAPFFHPLVGEVREVRQRLGIRTVFNVLGPLLNPNLNLTNQLVGVYHKPVLKLYAQTLKILGRKHALVVRGDDGLDEITLCSETSVVELKNGEIFEYSITPEQFGFKRALHSDIEGGTPEENAKTLIRTLKGEEQGAKFDIVVFNAMFALYAADGAKSPDEAKKMVLEAINSGKAYKFYEEFIKAEANGAS</sequence>
<comment type="caution">
    <text evidence="13">The sequence shown here is derived from an EMBL/GenBank/DDBJ whole genome shotgun (WGS) entry which is preliminary data.</text>
</comment>
<protein>
    <recommendedName>
        <fullName evidence="10">Anthranilate phosphoribosyltransferase</fullName>
        <ecNumber evidence="10">2.4.2.18</ecNumber>
    </recommendedName>
</protein>
<feature type="binding site" evidence="10">
    <location>
        <position position="277"/>
    </location>
    <ligand>
        <name>anthranilate</name>
        <dbReference type="ChEBI" id="CHEBI:16567"/>
        <label>1</label>
    </ligand>
</feature>
<dbReference type="Pfam" id="PF00117">
    <property type="entry name" value="GATase"/>
    <property type="match status" value="1"/>
</dbReference>
<dbReference type="EC" id="2.4.2.18" evidence="10"/>
<dbReference type="Pfam" id="PF00591">
    <property type="entry name" value="Glycos_transf_3"/>
    <property type="match status" value="1"/>
</dbReference>
<evidence type="ECO:0000313" key="14">
    <source>
        <dbReference type="Proteomes" id="UP000196317"/>
    </source>
</evidence>
<dbReference type="PROSITE" id="PS51273">
    <property type="entry name" value="GATASE_TYPE_1"/>
    <property type="match status" value="1"/>
</dbReference>
<feature type="binding site" evidence="10">
    <location>
        <position position="289"/>
    </location>
    <ligand>
        <name>Mg(2+)</name>
        <dbReference type="ChEBI" id="CHEBI:18420"/>
        <label>1</label>
    </ligand>
</feature>
<keyword evidence="3 10" id="KW-0328">Glycosyltransferase</keyword>